<dbReference type="EMBL" id="CAGKOT010000018">
    <property type="protein sequence ID" value="CAB5363062.1"/>
    <property type="molecule type" value="Genomic_DNA"/>
</dbReference>
<organism evidence="1 2">
    <name type="scientific">Rhizophagus irregularis</name>
    <dbReference type="NCBI Taxonomy" id="588596"/>
    <lineage>
        <taxon>Eukaryota</taxon>
        <taxon>Fungi</taxon>
        <taxon>Fungi incertae sedis</taxon>
        <taxon>Mucoromycota</taxon>
        <taxon>Glomeromycotina</taxon>
        <taxon>Glomeromycetes</taxon>
        <taxon>Glomerales</taxon>
        <taxon>Glomeraceae</taxon>
        <taxon>Rhizophagus</taxon>
    </lineage>
</organism>
<name>A0A915Z539_9GLOM</name>
<comment type="caution">
    <text evidence="1">The sequence shown here is derived from an EMBL/GenBank/DDBJ whole genome shotgun (WGS) entry which is preliminary data.</text>
</comment>
<dbReference type="AlphaFoldDB" id="A0A915Z539"/>
<proteinExistence type="predicted"/>
<evidence type="ECO:0000313" key="1">
    <source>
        <dbReference type="EMBL" id="CAB5363062.1"/>
    </source>
</evidence>
<accession>A0A915Z539</accession>
<sequence>MKVSLLLGKTSFSDAFPVNACDDSIVDVDKLKIRDSRFLFGMRKKTRYETVYKETLIMRNIHIVQVPAAAESGRF</sequence>
<dbReference type="OrthoDB" id="10404280at2759"/>
<dbReference type="Proteomes" id="UP000684084">
    <property type="component" value="Unassembled WGS sequence"/>
</dbReference>
<gene>
    <name evidence="1" type="ORF">CHRIB12_LOCUS9338</name>
</gene>
<protein>
    <submittedName>
        <fullName evidence="1">Uncharacterized protein</fullName>
    </submittedName>
</protein>
<evidence type="ECO:0000313" key="2">
    <source>
        <dbReference type="Proteomes" id="UP000684084"/>
    </source>
</evidence>
<reference evidence="1" key="1">
    <citation type="submission" date="2020-05" db="EMBL/GenBank/DDBJ databases">
        <authorList>
            <person name="Rincon C."/>
            <person name="Sanders R I."/>
            <person name="Robbins C."/>
            <person name="Chaturvedi A."/>
        </authorList>
    </citation>
    <scope>NUCLEOTIDE SEQUENCE</scope>
    <source>
        <strain evidence="1">CHB12</strain>
    </source>
</reference>